<dbReference type="GO" id="GO:0006310">
    <property type="term" value="P:DNA recombination"/>
    <property type="evidence" value="ECO:0007669"/>
    <property type="project" value="InterPro"/>
</dbReference>
<comment type="similarity">
    <text evidence="2">Belongs to the replication factor A protein 3 family.</text>
</comment>
<dbReference type="Pfam" id="PF08661">
    <property type="entry name" value="Rep_fac-A_3"/>
    <property type="match status" value="1"/>
</dbReference>
<dbReference type="GO" id="GO:0003677">
    <property type="term" value="F:DNA binding"/>
    <property type="evidence" value="ECO:0007669"/>
    <property type="project" value="InterPro"/>
</dbReference>
<gene>
    <name evidence="4" type="ORF">TRAPUB_873</name>
</gene>
<organism evidence="4 5">
    <name type="scientific">Trametes pubescens</name>
    <name type="common">White-rot fungus</name>
    <dbReference type="NCBI Taxonomy" id="154538"/>
    <lineage>
        <taxon>Eukaryota</taxon>
        <taxon>Fungi</taxon>
        <taxon>Dikarya</taxon>
        <taxon>Basidiomycota</taxon>
        <taxon>Agaricomycotina</taxon>
        <taxon>Agaricomycetes</taxon>
        <taxon>Polyporales</taxon>
        <taxon>Polyporaceae</taxon>
        <taxon>Trametes</taxon>
    </lineage>
</organism>
<dbReference type="Proteomes" id="UP000184267">
    <property type="component" value="Unassembled WGS sequence"/>
</dbReference>
<proteinExistence type="inferred from homology"/>
<dbReference type="GO" id="GO:0006281">
    <property type="term" value="P:DNA repair"/>
    <property type="evidence" value="ECO:0007669"/>
    <property type="project" value="InterPro"/>
</dbReference>
<evidence type="ECO:0000256" key="2">
    <source>
        <dbReference type="ARBA" id="ARBA00009761"/>
    </source>
</evidence>
<dbReference type="AlphaFoldDB" id="A0A1M2VL05"/>
<dbReference type="OMA" id="RINTSHM"/>
<dbReference type="STRING" id="154538.A0A1M2VL05"/>
<evidence type="ECO:0008006" key="6">
    <source>
        <dbReference type="Google" id="ProtNLM"/>
    </source>
</evidence>
<dbReference type="InterPro" id="IPR013970">
    <property type="entry name" value="Rfa2"/>
</dbReference>
<dbReference type="OrthoDB" id="188186at2759"/>
<evidence type="ECO:0000313" key="5">
    <source>
        <dbReference type="Proteomes" id="UP000184267"/>
    </source>
</evidence>
<keyword evidence="3" id="KW-0539">Nucleus</keyword>
<keyword evidence="5" id="KW-1185">Reference proteome</keyword>
<comment type="caution">
    <text evidence="4">The sequence shown here is derived from an EMBL/GenBank/DDBJ whole genome shotgun (WGS) entry which is preliminary data.</text>
</comment>
<dbReference type="Gene3D" id="2.40.50.140">
    <property type="entry name" value="Nucleic acid-binding proteins"/>
    <property type="match status" value="1"/>
</dbReference>
<evidence type="ECO:0000256" key="3">
    <source>
        <dbReference type="ARBA" id="ARBA00023242"/>
    </source>
</evidence>
<protein>
    <recommendedName>
        <fullName evidence="6">Replication factor A protein 3</fullName>
    </recommendedName>
</protein>
<sequence length="112" mass="12649">MADFKGQTVRLIAKIVNVRSHRQFLNRASRAELRGQFRDDVAIVEASDGGEVEVKMLKDVKIDAPYIEVIGQVVDERTIKMMGCVQLGLNVDMKLANDVVEVWHDPKFASMF</sequence>
<dbReference type="GO" id="GO:0031981">
    <property type="term" value="C:nuclear lumen"/>
    <property type="evidence" value="ECO:0007669"/>
    <property type="project" value="UniProtKB-ARBA"/>
</dbReference>
<dbReference type="EMBL" id="MNAD01001069">
    <property type="protein sequence ID" value="OJT08236.1"/>
    <property type="molecule type" value="Genomic_DNA"/>
</dbReference>
<dbReference type="SUPFAM" id="SSF50249">
    <property type="entry name" value="Nucleic acid-binding proteins"/>
    <property type="match status" value="1"/>
</dbReference>
<name>A0A1M2VL05_TRAPU</name>
<dbReference type="GO" id="GO:0006260">
    <property type="term" value="P:DNA replication"/>
    <property type="evidence" value="ECO:0007669"/>
    <property type="project" value="InterPro"/>
</dbReference>
<evidence type="ECO:0000256" key="1">
    <source>
        <dbReference type="ARBA" id="ARBA00004123"/>
    </source>
</evidence>
<dbReference type="InterPro" id="IPR012340">
    <property type="entry name" value="NA-bd_OB-fold"/>
</dbReference>
<accession>A0A1M2VL05</accession>
<comment type="subcellular location">
    <subcellularLocation>
        <location evidence="1">Nucleus</location>
    </subcellularLocation>
</comment>
<evidence type="ECO:0000313" key="4">
    <source>
        <dbReference type="EMBL" id="OJT08236.1"/>
    </source>
</evidence>
<reference evidence="4 5" key="1">
    <citation type="submission" date="2016-10" db="EMBL/GenBank/DDBJ databases">
        <title>Genome sequence of the basidiomycete white-rot fungus Trametes pubescens.</title>
        <authorList>
            <person name="Makela M.R."/>
            <person name="Granchi Z."/>
            <person name="Peng M."/>
            <person name="De Vries R.P."/>
            <person name="Grigoriev I."/>
            <person name="Riley R."/>
            <person name="Hilden K."/>
        </authorList>
    </citation>
    <scope>NUCLEOTIDE SEQUENCE [LARGE SCALE GENOMIC DNA]</scope>
    <source>
        <strain evidence="4 5">FBCC735</strain>
    </source>
</reference>